<dbReference type="Pfam" id="PF02458">
    <property type="entry name" value="Transferase"/>
    <property type="match status" value="2"/>
</dbReference>
<dbReference type="GO" id="GO:0016747">
    <property type="term" value="F:acyltransferase activity, transferring groups other than amino-acyl groups"/>
    <property type="evidence" value="ECO:0007669"/>
    <property type="project" value="UniProtKB-ARBA"/>
</dbReference>
<accession>A0ABC9AQ78</accession>
<gene>
    <name evidence="4" type="ORF">URODEC1_LOCUS55706</name>
</gene>
<dbReference type="AlphaFoldDB" id="A0ABC9AQ78"/>
<evidence type="ECO:0000256" key="2">
    <source>
        <dbReference type="ARBA" id="ARBA00022679"/>
    </source>
</evidence>
<organism evidence="4 5">
    <name type="scientific">Urochloa decumbens</name>
    <dbReference type="NCBI Taxonomy" id="240449"/>
    <lineage>
        <taxon>Eukaryota</taxon>
        <taxon>Viridiplantae</taxon>
        <taxon>Streptophyta</taxon>
        <taxon>Embryophyta</taxon>
        <taxon>Tracheophyta</taxon>
        <taxon>Spermatophyta</taxon>
        <taxon>Magnoliopsida</taxon>
        <taxon>Liliopsida</taxon>
        <taxon>Poales</taxon>
        <taxon>Poaceae</taxon>
        <taxon>PACMAD clade</taxon>
        <taxon>Panicoideae</taxon>
        <taxon>Panicodae</taxon>
        <taxon>Paniceae</taxon>
        <taxon>Melinidinae</taxon>
        <taxon>Urochloa</taxon>
    </lineage>
</organism>
<evidence type="ECO:0000256" key="1">
    <source>
        <dbReference type="ARBA" id="ARBA00009861"/>
    </source>
</evidence>
<protein>
    <submittedName>
        <fullName evidence="4">Uncharacterized protein</fullName>
    </submittedName>
</protein>
<comment type="similarity">
    <text evidence="1">Belongs to the plant acyltransferase family.</text>
</comment>
<dbReference type="InterPro" id="IPR050317">
    <property type="entry name" value="Plant_Fungal_Acyltransferase"/>
</dbReference>
<keyword evidence="2" id="KW-0808">Transferase</keyword>
<keyword evidence="3" id="KW-0012">Acyltransferase</keyword>
<dbReference type="EMBL" id="OZ075131">
    <property type="protein sequence ID" value="CAL4980544.1"/>
    <property type="molecule type" value="Genomic_DNA"/>
</dbReference>
<evidence type="ECO:0000256" key="3">
    <source>
        <dbReference type="ARBA" id="ARBA00023315"/>
    </source>
</evidence>
<reference evidence="5" key="1">
    <citation type="submission" date="2024-06" db="EMBL/GenBank/DDBJ databases">
        <authorList>
            <person name="Ryan C."/>
        </authorList>
    </citation>
    <scope>NUCLEOTIDE SEQUENCE [LARGE SCALE GENOMIC DNA]</scope>
</reference>
<dbReference type="Proteomes" id="UP001497457">
    <property type="component" value="Chromosome 21rd"/>
</dbReference>
<keyword evidence="5" id="KW-1185">Reference proteome</keyword>
<name>A0ABC9AQ78_9POAL</name>
<proteinExistence type="inferred from homology"/>
<evidence type="ECO:0000313" key="5">
    <source>
        <dbReference type="Proteomes" id="UP001497457"/>
    </source>
</evidence>
<dbReference type="PANTHER" id="PTHR31642">
    <property type="entry name" value="TRICHOTHECENE 3-O-ACETYLTRANSFERASE"/>
    <property type="match status" value="1"/>
</dbReference>
<dbReference type="Gene3D" id="3.30.559.10">
    <property type="entry name" value="Chloramphenicol acetyltransferase-like domain"/>
    <property type="match status" value="2"/>
</dbReference>
<evidence type="ECO:0000313" key="4">
    <source>
        <dbReference type="EMBL" id="CAL4980544.1"/>
    </source>
</evidence>
<dbReference type="InterPro" id="IPR023213">
    <property type="entry name" value="CAT-like_dom_sf"/>
</dbReference>
<reference evidence="4 5" key="2">
    <citation type="submission" date="2024-10" db="EMBL/GenBank/DDBJ databases">
        <authorList>
            <person name="Ryan C."/>
        </authorList>
    </citation>
    <scope>NUCLEOTIDE SEQUENCE [LARGE SCALE GENOMIC DNA]</scope>
</reference>
<sequence length="318" mass="33559">MRYFAGPGRSPRRGLEPSRGGVWAAFPADPGLPKRSLTVFDKVNFDEHILAINFFSPPAPPNAALEAGLAEALAHYRERAGRIGIDATGNRVILLTDAGARFVEAVADVTLDTLMPLEPAPALARLRPSGDGAMELLLVQVTRFPCGGLAVGYAMHHAVGDGRATSNFLVSWGQATRGAAISPVPVHDRVSILRNLVIGSTNATSGRLSTLRAPGAVEKEGLVPATDAAEVVLCPDVAVYSQLGFPVYDMDFGGGRPFLHMPSYMPEEGVVFMVPSSSGDGGIDAYVSLFSNAMHVFKSCCYSLPVVNTGLRGSVARL</sequence>
<dbReference type="PANTHER" id="PTHR31642:SF13">
    <property type="entry name" value="AGMATINE HYDROXYCINNAMOYLTRANSFERASE 1"/>
    <property type="match status" value="1"/>
</dbReference>